<dbReference type="RefSeq" id="WP_251483963.1">
    <property type="nucleotide sequence ID" value="NZ_CAJSLV010000001.1"/>
</dbReference>
<keyword evidence="3" id="KW-1185">Reference proteome</keyword>
<evidence type="ECO:0000256" key="1">
    <source>
        <dbReference type="SAM" id="MobiDB-lite"/>
    </source>
</evidence>
<gene>
    <name evidence="2" type="ORF">SCOCK_10331</name>
</gene>
<feature type="region of interest" description="Disordered" evidence="1">
    <location>
        <begin position="74"/>
        <end position="104"/>
    </location>
</feature>
<dbReference type="Proteomes" id="UP001152519">
    <property type="component" value="Unassembled WGS sequence"/>
</dbReference>
<organism evidence="2 3">
    <name type="scientific">Actinacidiphila cocklensis</name>
    <dbReference type="NCBI Taxonomy" id="887465"/>
    <lineage>
        <taxon>Bacteria</taxon>
        <taxon>Bacillati</taxon>
        <taxon>Actinomycetota</taxon>
        <taxon>Actinomycetes</taxon>
        <taxon>Kitasatosporales</taxon>
        <taxon>Streptomycetaceae</taxon>
        <taxon>Actinacidiphila</taxon>
    </lineage>
</organism>
<comment type="caution">
    <text evidence="2">The sequence shown here is derived from an EMBL/GenBank/DDBJ whole genome shotgun (WGS) entry which is preliminary data.</text>
</comment>
<evidence type="ECO:0000313" key="2">
    <source>
        <dbReference type="EMBL" id="CAG6390862.1"/>
    </source>
</evidence>
<evidence type="ECO:0000313" key="3">
    <source>
        <dbReference type="Proteomes" id="UP001152519"/>
    </source>
</evidence>
<feature type="compositionally biased region" description="Basic and acidic residues" evidence="1">
    <location>
        <begin position="74"/>
        <end position="83"/>
    </location>
</feature>
<dbReference type="EMBL" id="CAJSLV010000001">
    <property type="protein sequence ID" value="CAG6390862.1"/>
    <property type="molecule type" value="Genomic_DNA"/>
</dbReference>
<accession>A0A9W4DIH1</accession>
<dbReference type="AlphaFoldDB" id="A0A9W4DIH1"/>
<protein>
    <submittedName>
        <fullName evidence="2">Uncharacterized protein</fullName>
    </submittedName>
</protein>
<proteinExistence type="predicted"/>
<name>A0A9W4DIH1_9ACTN</name>
<reference evidence="2" key="1">
    <citation type="submission" date="2021-05" db="EMBL/GenBank/DDBJ databases">
        <authorList>
            <person name="Arsene-Ploetze F."/>
        </authorList>
    </citation>
    <scope>NUCLEOTIDE SEQUENCE</scope>
    <source>
        <strain evidence="2">DSM 42138</strain>
    </source>
</reference>
<sequence>MPETVATEDQDVLPYRARAVYSGGRWHLAVVSLNHHPDRGDVDSVVVTLAPTEPDAGRPPAELDSELRDCGFDRHGEWARDGDGWSTPCVQSDPRAAPAPEPSE</sequence>